<accession>A0A397SJM3</accession>
<reference evidence="1 2" key="1">
    <citation type="submission" date="2018-06" db="EMBL/GenBank/DDBJ databases">
        <title>Comparative genomics reveals the genomic features of Rhizophagus irregularis, R. cerebriforme, R. diaphanum and Gigaspora rosea, and their symbiotic lifestyle signature.</title>
        <authorList>
            <person name="Morin E."/>
            <person name="San Clemente H."/>
            <person name="Chen E.C.H."/>
            <person name="De La Providencia I."/>
            <person name="Hainaut M."/>
            <person name="Kuo A."/>
            <person name="Kohler A."/>
            <person name="Murat C."/>
            <person name="Tang N."/>
            <person name="Roy S."/>
            <person name="Loubradou J."/>
            <person name="Henrissat B."/>
            <person name="Grigoriev I.V."/>
            <person name="Corradi N."/>
            <person name="Roux C."/>
            <person name="Martin F.M."/>
        </authorList>
    </citation>
    <scope>NUCLEOTIDE SEQUENCE [LARGE SCALE GENOMIC DNA]</scope>
    <source>
        <strain evidence="1 2">DAOM 227022</strain>
    </source>
</reference>
<dbReference type="InterPro" id="IPR036047">
    <property type="entry name" value="F-box-like_dom_sf"/>
</dbReference>
<dbReference type="AlphaFoldDB" id="A0A397SJM3"/>
<dbReference type="Gene3D" id="3.80.10.10">
    <property type="entry name" value="Ribonuclease Inhibitor"/>
    <property type="match status" value="1"/>
</dbReference>
<gene>
    <name evidence="1" type="ORF">C1645_832438</name>
</gene>
<evidence type="ECO:0008006" key="3">
    <source>
        <dbReference type="Google" id="ProtNLM"/>
    </source>
</evidence>
<dbReference type="PANTHER" id="PTHR16134">
    <property type="entry name" value="F-BOX/TPR REPEAT PROTEIN POF3"/>
    <property type="match status" value="1"/>
</dbReference>
<dbReference type="PANTHER" id="PTHR16134:SF119">
    <property type="entry name" value="AT02038P-RELATED"/>
    <property type="match status" value="1"/>
</dbReference>
<protein>
    <recommendedName>
        <fullName evidence="3">F-box domain-containing protein</fullName>
    </recommendedName>
</protein>
<keyword evidence="2" id="KW-1185">Reference proteome</keyword>
<dbReference type="Proteomes" id="UP000265703">
    <property type="component" value="Unassembled WGS sequence"/>
</dbReference>
<organism evidence="1 2">
    <name type="scientific">Glomus cerebriforme</name>
    <dbReference type="NCBI Taxonomy" id="658196"/>
    <lineage>
        <taxon>Eukaryota</taxon>
        <taxon>Fungi</taxon>
        <taxon>Fungi incertae sedis</taxon>
        <taxon>Mucoromycota</taxon>
        <taxon>Glomeromycotina</taxon>
        <taxon>Glomeromycetes</taxon>
        <taxon>Glomerales</taxon>
        <taxon>Glomeraceae</taxon>
        <taxon>Glomus</taxon>
    </lineage>
</organism>
<dbReference type="EMBL" id="QKYT01000501">
    <property type="protein sequence ID" value="RIA84325.1"/>
    <property type="molecule type" value="Genomic_DNA"/>
</dbReference>
<dbReference type="SUPFAM" id="SSF52047">
    <property type="entry name" value="RNI-like"/>
    <property type="match status" value="1"/>
</dbReference>
<dbReference type="SUPFAM" id="SSF81383">
    <property type="entry name" value="F-box domain"/>
    <property type="match status" value="1"/>
</dbReference>
<evidence type="ECO:0000313" key="2">
    <source>
        <dbReference type="Proteomes" id="UP000265703"/>
    </source>
</evidence>
<evidence type="ECO:0000313" key="1">
    <source>
        <dbReference type="EMBL" id="RIA84325.1"/>
    </source>
</evidence>
<proteinExistence type="predicted"/>
<dbReference type="InterPro" id="IPR032675">
    <property type="entry name" value="LRR_dom_sf"/>
</dbReference>
<sequence>MSCQLPTDCLNEIFEHLKNDKLTLHSCLLVNRLWCKISIGILWKNIWNFRYSIYYVHQPKVASKVVSTLVTCLSEESKELLYKNNIFIPTPTSKPPLFDYASFCKGLPIDDICQIIDVGLLISLNQKNLVVNEFIKMFTNKIFSLNILTYYNNNLSNINPNDISYTCFSGANLVNLSRLYCSSDINPEFYYQLSQTCHNLQSLYINLKPKSISNELKELISSQKNLKDLSLSALDGGDWTDILTSLIKHSNTLKKLYLNSFNNKLPLSFIASFQNLQEINLSFLFKEVYSKNFEKLQYVTFPKLQILSIYNDCPKPEYVINFLKNNGKNLQECYFGEDSSVLNSIIAEFCPNLKKVFVIFNDDELNTLRTLFNNCRYLESIKFYCGKSFLSEKEILEIVAEHSPENFYELKICNKSDSSLLPEDLETFFINWKNRTSKKSLSLIIIKDYNYNSLEINEENMKIINHYKNSGVIKFKTE</sequence>
<dbReference type="STRING" id="658196.A0A397SJM3"/>
<name>A0A397SJM3_9GLOM</name>
<comment type="caution">
    <text evidence="1">The sequence shown here is derived from an EMBL/GenBank/DDBJ whole genome shotgun (WGS) entry which is preliminary data.</text>
</comment>